<dbReference type="PROSITE" id="PS51176">
    <property type="entry name" value="PDH_ADH"/>
    <property type="match status" value="1"/>
</dbReference>
<evidence type="ECO:0000256" key="8">
    <source>
        <dbReference type="ARBA" id="ARBA00049260"/>
    </source>
</evidence>
<sequence length="369" mass="39055">MWRKDTIQSMSNSSAASHRRASVLGLGLIGGSICVALRDRGWIVSGDDHNPDRVAEALERGMIQHAGIDADAEVTFVAVPVTALTDQVQRALRETKGIVTDVGSVKAGVAREINDARFVGGHPMAGSELEGLDGADPELFVGAVWVLTPTAATSDRAFATVAAIVSDLGAEVIGLEPERHDELVAVVSHVPHLTAATLMGVANSRATEHAALLRLAAGGFRDMTRIASGHPAIWLDICAENRTAIISTLSSLIDGLSGMRSAVESGDRTELLRRLTLAREARANLPNRMKALEELSEVRIPIPDRAGAAAEVFTLAAELGVNIPNFEVVHSVEGDRGIAVVLVETSVVELFRGGLMARGFRPAVQRLAE</sequence>
<dbReference type="InterPro" id="IPR050812">
    <property type="entry name" value="Preph/Arog_dehydrog"/>
</dbReference>
<dbReference type="InterPro" id="IPR008927">
    <property type="entry name" value="6-PGluconate_DH-like_C_sf"/>
</dbReference>
<dbReference type="GO" id="GO:0006571">
    <property type="term" value="P:tyrosine biosynthetic process"/>
    <property type="evidence" value="ECO:0007669"/>
    <property type="project" value="UniProtKB-UniPathway"/>
</dbReference>
<dbReference type="SUPFAM" id="SSF55021">
    <property type="entry name" value="ACT-like"/>
    <property type="match status" value="1"/>
</dbReference>
<dbReference type="EMBL" id="CAFBPS010000106">
    <property type="protein sequence ID" value="CAB5033791.1"/>
    <property type="molecule type" value="Genomic_DNA"/>
</dbReference>
<evidence type="ECO:0000259" key="10">
    <source>
        <dbReference type="PROSITE" id="PS51671"/>
    </source>
</evidence>
<dbReference type="EC" id="1.3.1.12" evidence="2"/>
<dbReference type="AlphaFoldDB" id="A0A6J7CIB3"/>
<keyword evidence="7" id="KW-0028">Amino-acid biosynthesis</keyword>
<dbReference type="Pfam" id="PF02153">
    <property type="entry name" value="PDH_N"/>
    <property type="match status" value="1"/>
</dbReference>
<evidence type="ECO:0000313" key="13">
    <source>
        <dbReference type="EMBL" id="CAB4822406.1"/>
    </source>
</evidence>
<evidence type="ECO:0000256" key="1">
    <source>
        <dbReference type="ARBA" id="ARBA00005067"/>
    </source>
</evidence>
<keyword evidence="7" id="KW-0057">Aromatic amino acid biosynthesis</keyword>
<evidence type="ECO:0000256" key="2">
    <source>
        <dbReference type="ARBA" id="ARBA00012068"/>
    </source>
</evidence>
<dbReference type="GO" id="GO:0008977">
    <property type="term" value="F:prephenate dehydrogenase (NAD+) activity"/>
    <property type="evidence" value="ECO:0007669"/>
    <property type="project" value="UniProtKB-EC"/>
</dbReference>
<dbReference type="InterPro" id="IPR003099">
    <property type="entry name" value="Prephen_DH"/>
</dbReference>
<dbReference type="EMBL" id="CAFBMF010000024">
    <property type="protein sequence ID" value="CAB4893992.1"/>
    <property type="molecule type" value="Genomic_DNA"/>
</dbReference>
<dbReference type="Gene3D" id="3.40.50.720">
    <property type="entry name" value="NAD(P)-binding Rossmann-like Domain"/>
    <property type="match status" value="1"/>
</dbReference>
<dbReference type="SUPFAM" id="SSF51735">
    <property type="entry name" value="NAD(P)-binding Rossmann-fold domains"/>
    <property type="match status" value="1"/>
</dbReference>
<evidence type="ECO:0000256" key="3">
    <source>
        <dbReference type="ARBA" id="ARBA00016891"/>
    </source>
</evidence>
<dbReference type="EMBL" id="CAFBLJ010000006">
    <property type="protein sequence ID" value="CAB4856664.1"/>
    <property type="molecule type" value="Genomic_DNA"/>
</dbReference>
<dbReference type="InterPro" id="IPR002912">
    <property type="entry name" value="ACT_dom"/>
</dbReference>
<evidence type="ECO:0000313" key="16">
    <source>
        <dbReference type="EMBL" id="CAB5033791.1"/>
    </source>
</evidence>
<comment type="pathway">
    <text evidence="1">Amino-acid biosynthesis; L-tyrosine biosynthesis; (4-hydroxyphenyl)pyruvate from prephenate (NAD(+) route): step 1/1.</text>
</comment>
<dbReference type="PANTHER" id="PTHR21363:SF0">
    <property type="entry name" value="PREPHENATE DEHYDROGENASE [NADP(+)]"/>
    <property type="match status" value="1"/>
</dbReference>
<dbReference type="InterPro" id="IPR046826">
    <property type="entry name" value="PDH_N"/>
</dbReference>
<evidence type="ECO:0000256" key="5">
    <source>
        <dbReference type="ARBA" id="ARBA00023002"/>
    </source>
</evidence>
<evidence type="ECO:0000256" key="6">
    <source>
        <dbReference type="ARBA" id="ARBA00023027"/>
    </source>
</evidence>
<accession>A0A6J7CIB3</accession>
<feature type="domain" description="ACT" evidence="10">
    <location>
        <begin position="297"/>
        <end position="369"/>
    </location>
</feature>
<gene>
    <name evidence="11" type="ORF">UFOPK2658_01825</name>
    <name evidence="12" type="ORF">UFOPK2880_01843</name>
    <name evidence="13" type="ORF">UFOPK3004_01907</name>
    <name evidence="14" type="ORF">UFOPK3304_00206</name>
    <name evidence="15" type="ORF">UFOPK3494_00561</name>
    <name evidence="16" type="ORF">UFOPK4134_01276</name>
</gene>
<evidence type="ECO:0000313" key="15">
    <source>
        <dbReference type="EMBL" id="CAB4893992.1"/>
    </source>
</evidence>
<evidence type="ECO:0000259" key="9">
    <source>
        <dbReference type="PROSITE" id="PS51176"/>
    </source>
</evidence>
<dbReference type="InterPro" id="IPR036291">
    <property type="entry name" value="NAD(P)-bd_dom_sf"/>
</dbReference>
<organism evidence="14">
    <name type="scientific">freshwater metagenome</name>
    <dbReference type="NCBI Taxonomy" id="449393"/>
    <lineage>
        <taxon>unclassified sequences</taxon>
        <taxon>metagenomes</taxon>
        <taxon>ecological metagenomes</taxon>
    </lineage>
</organism>
<keyword evidence="6" id="KW-0520">NAD</keyword>
<dbReference type="Gene3D" id="1.10.3660.10">
    <property type="entry name" value="6-phosphogluconate dehydrogenase C-terminal like domain"/>
    <property type="match status" value="1"/>
</dbReference>
<dbReference type="EMBL" id="CAEZYH010000129">
    <property type="protein sequence ID" value="CAB4733343.1"/>
    <property type="molecule type" value="Genomic_DNA"/>
</dbReference>
<keyword evidence="4" id="KW-0827">Tyrosine biosynthesis</keyword>
<dbReference type="SUPFAM" id="SSF48179">
    <property type="entry name" value="6-phosphogluconate dehydrogenase C-terminal domain-like"/>
    <property type="match status" value="1"/>
</dbReference>
<dbReference type="EMBL" id="CAEZZP010000181">
    <property type="protein sequence ID" value="CAB4788187.1"/>
    <property type="molecule type" value="Genomic_DNA"/>
</dbReference>
<evidence type="ECO:0000313" key="12">
    <source>
        <dbReference type="EMBL" id="CAB4788187.1"/>
    </source>
</evidence>
<dbReference type="PROSITE" id="PS51671">
    <property type="entry name" value="ACT"/>
    <property type="match status" value="1"/>
</dbReference>
<dbReference type="InterPro" id="IPR045865">
    <property type="entry name" value="ACT-like_dom_sf"/>
</dbReference>
<dbReference type="GO" id="GO:0070403">
    <property type="term" value="F:NAD+ binding"/>
    <property type="evidence" value="ECO:0007669"/>
    <property type="project" value="InterPro"/>
</dbReference>
<comment type="catalytic activity">
    <reaction evidence="8">
        <text>prephenate + NAD(+) = 3-(4-hydroxyphenyl)pyruvate + CO2 + NADH</text>
        <dbReference type="Rhea" id="RHEA:13869"/>
        <dbReference type="ChEBI" id="CHEBI:16526"/>
        <dbReference type="ChEBI" id="CHEBI:29934"/>
        <dbReference type="ChEBI" id="CHEBI:36242"/>
        <dbReference type="ChEBI" id="CHEBI:57540"/>
        <dbReference type="ChEBI" id="CHEBI:57945"/>
        <dbReference type="EC" id="1.3.1.12"/>
    </reaction>
</comment>
<proteinExistence type="predicted"/>
<protein>
    <recommendedName>
        <fullName evidence="3">Prephenate dehydrogenase</fullName>
        <ecNumber evidence="2">1.3.1.12</ecNumber>
    </recommendedName>
</protein>
<dbReference type="GO" id="GO:0004665">
    <property type="term" value="F:prephenate dehydrogenase (NADP+) activity"/>
    <property type="evidence" value="ECO:0007669"/>
    <property type="project" value="InterPro"/>
</dbReference>
<dbReference type="InterPro" id="IPR046825">
    <property type="entry name" value="PDH_C"/>
</dbReference>
<feature type="domain" description="Prephenate/arogenate dehydrogenase" evidence="9">
    <location>
        <begin position="19"/>
        <end position="293"/>
    </location>
</feature>
<keyword evidence="5" id="KW-0560">Oxidoreductase</keyword>
<reference evidence="14" key="1">
    <citation type="submission" date="2020-05" db="EMBL/GenBank/DDBJ databases">
        <authorList>
            <person name="Chiriac C."/>
            <person name="Salcher M."/>
            <person name="Ghai R."/>
            <person name="Kavagutti S V."/>
        </authorList>
    </citation>
    <scope>NUCLEOTIDE SEQUENCE</scope>
</reference>
<evidence type="ECO:0000313" key="14">
    <source>
        <dbReference type="EMBL" id="CAB4856664.1"/>
    </source>
</evidence>
<dbReference type="Pfam" id="PF20463">
    <property type="entry name" value="PDH_C"/>
    <property type="match status" value="1"/>
</dbReference>
<dbReference type="PANTHER" id="PTHR21363">
    <property type="entry name" value="PREPHENATE DEHYDROGENASE"/>
    <property type="match status" value="1"/>
</dbReference>
<name>A0A6J7CIB3_9ZZZZ</name>
<dbReference type="UniPathway" id="UPA00122">
    <property type="reaction ID" value="UER00961"/>
</dbReference>
<evidence type="ECO:0000256" key="4">
    <source>
        <dbReference type="ARBA" id="ARBA00022498"/>
    </source>
</evidence>
<dbReference type="EMBL" id="CAFAAL010000269">
    <property type="protein sequence ID" value="CAB4822406.1"/>
    <property type="molecule type" value="Genomic_DNA"/>
</dbReference>
<evidence type="ECO:0000256" key="7">
    <source>
        <dbReference type="ARBA" id="ARBA00023141"/>
    </source>
</evidence>
<evidence type="ECO:0000313" key="11">
    <source>
        <dbReference type="EMBL" id="CAB4733343.1"/>
    </source>
</evidence>